<feature type="region of interest" description="Disordered" evidence="15">
    <location>
        <begin position="182"/>
        <end position="206"/>
    </location>
</feature>
<dbReference type="GO" id="GO:0006397">
    <property type="term" value="P:mRNA processing"/>
    <property type="evidence" value="ECO:0007669"/>
    <property type="project" value="UniProtKB-KW"/>
</dbReference>
<dbReference type="STRING" id="30732.ENSOMEP00000019099"/>
<feature type="region of interest" description="Disordered" evidence="15">
    <location>
        <begin position="80"/>
        <end position="101"/>
    </location>
</feature>
<dbReference type="InterPro" id="IPR005135">
    <property type="entry name" value="Endo/exonuclease/phosphatase"/>
</dbReference>
<feature type="signal peptide" evidence="16">
    <location>
        <begin position="1"/>
        <end position="17"/>
    </location>
</feature>
<comment type="similarity">
    <text evidence="3">Belongs to the CCR4/nocturin family.</text>
</comment>
<dbReference type="GO" id="GO:0005759">
    <property type="term" value="C:mitochondrial matrix"/>
    <property type="evidence" value="ECO:0007669"/>
    <property type="project" value="UniProtKB-SubCell"/>
</dbReference>
<organism evidence="20 21">
    <name type="scientific">Oryzias melastigma</name>
    <name type="common">Marine medaka</name>
    <dbReference type="NCBI Taxonomy" id="30732"/>
    <lineage>
        <taxon>Eukaryota</taxon>
        <taxon>Metazoa</taxon>
        <taxon>Chordata</taxon>
        <taxon>Craniata</taxon>
        <taxon>Vertebrata</taxon>
        <taxon>Euteleostomi</taxon>
        <taxon>Actinopterygii</taxon>
        <taxon>Neopterygii</taxon>
        <taxon>Teleostei</taxon>
        <taxon>Neoteleostei</taxon>
        <taxon>Acanthomorphata</taxon>
        <taxon>Ovalentaria</taxon>
        <taxon>Atherinomorphae</taxon>
        <taxon>Beloniformes</taxon>
        <taxon>Adrianichthyidae</taxon>
        <taxon>Oryziinae</taxon>
        <taxon>Oryzias</taxon>
    </lineage>
</organism>
<evidence type="ECO:0000256" key="5">
    <source>
        <dbReference type="ARBA" id="ARBA00022664"/>
    </source>
</evidence>
<reference evidence="19" key="2">
    <citation type="journal article" name="BMC Genomics">
        <title>Long-read sequencing and de novo genome assembly of marine medaka (Oryzias melastigma).</title>
        <authorList>
            <person name="Liang P."/>
            <person name="Saqib H.S.A."/>
            <person name="Ni X."/>
            <person name="Shen Y."/>
        </authorList>
    </citation>
    <scope>NUCLEOTIDE SEQUENCE</scope>
    <source>
        <strain evidence="19">Bigg-433</strain>
    </source>
</reference>
<dbReference type="Proteomes" id="UP000646548">
    <property type="component" value="Unassembled WGS sequence"/>
</dbReference>
<keyword evidence="4" id="KW-0597">Phosphoprotein</keyword>
<evidence type="ECO:0000256" key="4">
    <source>
        <dbReference type="ARBA" id="ARBA00022553"/>
    </source>
</evidence>
<evidence type="ECO:0000256" key="1">
    <source>
        <dbReference type="ARBA" id="ARBA00001946"/>
    </source>
</evidence>
<evidence type="ECO:0000313" key="20">
    <source>
        <dbReference type="Ensembl" id="ENSOMEP00000019099.1"/>
    </source>
</evidence>
<proteinExistence type="inferred from homology"/>
<evidence type="ECO:0000256" key="2">
    <source>
        <dbReference type="ARBA" id="ARBA00004305"/>
    </source>
</evidence>
<dbReference type="Pfam" id="PF21171">
    <property type="entry name" value="PDE12-like_N"/>
    <property type="match status" value="1"/>
</dbReference>
<keyword evidence="10" id="KW-0460">Magnesium</keyword>
<evidence type="ECO:0000256" key="12">
    <source>
        <dbReference type="ARBA" id="ARBA00023128"/>
    </source>
</evidence>
<evidence type="ECO:0000256" key="3">
    <source>
        <dbReference type="ARBA" id="ARBA00010774"/>
    </source>
</evidence>
<dbReference type="InterPro" id="IPR050410">
    <property type="entry name" value="CCR4/nocturin_mRNA_transcr"/>
</dbReference>
<keyword evidence="5" id="KW-0507">mRNA processing</keyword>
<gene>
    <name evidence="19" type="ORF">FQA47_005265</name>
</gene>
<evidence type="ECO:0000256" key="14">
    <source>
        <dbReference type="ARBA" id="ARBA00083541"/>
    </source>
</evidence>
<comment type="cofactor">
    <cofactor evidence="1">
        <name>Mg(2+)</name>
        <dbReference type="ChEBI" id="CHEBI:18420"/>
    </cofactor>
</comment>
<accession>A0A3B3CPT6</accession>
<dbReference type="GO" id="GO:0000288">
    <property type="term" value="P:nuclear-transcribed mRNA catabolic process, deadenylation-dependent decay"/>
    <property type="evidence" value="ECO:0007669"/>
    <property type="project" value="TreeGrafter"/>
</dbReference>
<dbReference type="FunFam" id="3.60.10.10:FF:000018">
    <property type="entry name" value="2',5'-phosphodiesterase 12"/>
    <property type="match status" value="1"/>
</dbReference>
<keyword evidence="9" id="KW-0269">Exonuclease</keyword>
<evidence type="ECO:0000313" key="21">
    <source>
        <dbReference type="Proteomes" id="UP000261560"/>
    </source>
</evidence>
<dbReference type="PANTHER" id="PTHR12121:SF37">
    <property type="entry name" value="2',5'-PHOSPHODIESTERASE 12"/>
    <property type="match status" value="1"/>
</dbReference>
<evidence type="ECO:0000256" key="8">
    <source>
        <dbReference type="ARBA" id="ARBA00022801"/>
    </source>
</evidence>
<dbReference type="AlphaFoldDB" id="A0A3B3CPT6"/>
<evidence type="ECO:0000256" key="13">
    <source>
        <dbReference type="ARBA" id="ARBA00072755"/>
    </source>
</evidence>
<evidence type="ECO:0000256" key="16">
    <source>
        <dbReference type="SAM" id="SignalP"/>
    </source>
</evidence>
<keyword evidence="12" id="KW-0496">Mitochondrion</keyword>
<keyword evidence="8" id="KW-0378">Hydrolase</keyword>
<feature type="domain" description="2',5'-phosphodiesterase 12-like N-terminal" evidence="18">
    <location>
        <begin position="145"/>
        <end position="246"/>
    </location>
</feature>
<evidence type="ECO:0000256" key="9">
    <source>
        <dbReference type="ARBA" id="ARBA00022839"/>
    </source>
</evidence>
<keyword evidence="11" id="KW-0809">Transit peptide</keyword>
<keyword evidence="21" id="KW-1185">Reference proteome</keyword>
<comment type="subcellular location">
    <subcellularLocation>
        <location evidence="2">Mitochondrion matrix</location>
    </subcellularLocation>
</comment>
<dbReference type="InterPro" id="IPR036691">
    <property type="entry name" value="Endo/exonu/phosph_ase_sf"/>
</dbReference>
<evidence type="ECO:0000259" key="18">
    <source>
        <dbReference type="Pfam" id="PF21171"/>
    </source>
</evidence>
<dbReference type="GeneTree" id="ENSGT00940000157205"/>
<dbReference type="SUPFAM" id="SSF56219">
    <property type="entry name" value="DNase I-like"/>
    <property type="match status" value="1"/>
</dbReference>
<reference evidence="20" key="1">
    <citation type="submission" date="2025-05" db="UniProtKB">
        <authorList>
            <consortium name="Ensembl"/>
        </authorList>
    </citation>
    <scope>IDENTIFICATION</scope>
</reference>
<dbReference type="Ensembl" id="ENSOMET00000028263.1">
    <property type="protein sequence ID" value="ENSOMEP00000019099.1"/>
    <property type="gene ID" value="ENSOMEG00000020900.1"/>
</dbReference>
<evidence type="ECO:0000259" key="17">
    <source>
        <dbReference type="Pfam" id="PF03372"/>
    </source>
</evidence>
<dbReference type="OMA" id="FRLKSAC"/>
<dbReference type="OrthoDB" id="412787at2759"/>
<dbReference type="EMBL" id="WKFB01000306">
    <property type="protein sequence ID" value="KAF6727352.1"/>
    <property type="molecule type" value="Genomic_DNA"/>
</dbReference>
<dbReference type="PANTHER" id="PTHR12121">
    <property type="entry name" value="CARBON CATABOLITE REPRESSOR PROTEIN 4"/>
    <property type="match status" value="1"/>
</dbReference>
<evidence type="ECO:0000256" key="6">
    <source>
        <dbReference type="ARBA" id="ARBA00022722"/>
    </source>
</evidence>
<dbReference type="PaxDb" id="30732-ENSOMEP00000019099"/>
<dbReference type="GO" id="GO:0004535">
    <property type="term" value="F:poly(A)-specific ribonuclease activity"/>
    <property type="evidence" value="ECO:0007669"/>
    <property type="project" value="UniProtKB-ARBA"/>
</dbReference>
<feature type="chain" id="PRO_5044588858" description="2',5'-phosphodiesterase 12" evidence="16">
    <location>
        <begin position="18"/>
        <end position="588"/>
    </location>
</feature>
<evidence type="ECO:0000256" key="15">
    <source>
        <dbReference type="SAM" id="MobiDB-lite"/>
    </source>
</evidence>
<dbReference type="InterPro" id="IPR048821">
    <property type="entry name" value="PDE12-like_N"/>
</dbReference>
<evidence type="ECO:0000256" key="11">
    <source>
        <dbReference type="ARBA" id="ARBA00022946"/>
    </source>
</evidence>
<evidence type="ECO:0000256" key="10">
    <source>
        <dbReference type="ARBA" id="ARBA00022842"/>
    </source>
</evidence>
<evidence type="ECO:0000256" key="7">
    <source>
        <dbReference type="ARBA" id="ARBA00022723"/>
    </source>
</evidence>
<evidence type="ECO:0000313" key="19">
    <source>
        <dbReference type="EMBL" id="KAF6727352.1"/>
    </source>
</evidence>
<sequence length="588" mass="64311">MFGHLSAAFALFPRCLAQPSSKTLSGACRLFRGMEPVIVRSLPGEPKLTISLCLNGSHKHMLRDQDEPLGKALARISSSSAKSLTKAKKTKKSRGEQPGEAAEAAVVKLLSGGEVMLETLPNSEAWRDGAVLQVGDVTFSVHRNPPSFTTAELPLSLLSGFPVCPKLEVEFGNLQDSEFTWFKENPTSTSPEDGPDPDSSWTQVGSQRVHVPSNQDIGCRLKLRCTPKEGERSGLVKELISISAVEAGPGVCTFDNRHAYTAKEAVWPAVRVASYNILADIYAQTELSKTVLYPYCAPYALELDYRQNLIKKELAGYHADIVCLQEVDKGVFADSLSPALDAFGLDGVFRLKEKQHEGLATFFRRSKFQLLSSHDIMLSEALTSDPLHSELLQKISGSVALREKVLLRSTSLQVTVLEDRIRTDRKLIVANTHLYWHPKGGNVRLVQVGVALRHLSYVIDTVAPGAPLLFCGDFNSMPDSGLFQLLSKGAIPEQHPDWNSSGPEESCSVELASPFPPLLSACGQPAYTNYVGGFHGCLDYVFIQPESMKVEQVIPLPNHQEVTAYKALPSLAHPSDHIALVCDLLWTP</sequence>
<keyword evidence="6" id="KW-0540">Nuclease</keyword>
<feature type="domain" description="Endonuclease/exonuclease/phosphatase" evidence="17">
    <location>
        <begin position="273"/>
        <end position="577"/>
    </location>
</feature>
<protein>
    <recommendedName>
        <fullName evidence="13">2',5'-phosphodiesterase 12</fullName>
    </recommendedName>
    <alternativeName>
        <fullName evidence="14">Mitochondrial deadenylase</fullName>
    </alternativeName>
</protein>
<keyword evidence="7" id="KW-0479">Metal-binding</keyword>
<dbReference type="Gene3D" id="3.60.10.10">
    <property type="entry name" value="Endonuclease/exonuclease/phosphatase"/>
    <property type="match status" value="1"/>
</dbReference>
<dbReference type="GO" id="GO:0046872">
    <property type="term" value="F:metal ion binding"/>
    <property type="evidence" value="ECO:0007669"/>
    <property type="project" value="UniProtKB-KW"/>
</dbReference>
<dbReference type="Proteomes" id="UP000261560">
    <property type="component" value="Unplaced"/>
</dbReference>
<keyword evidence="16" id="KW-0732">Signal</keyword>
<name>A0A3B3CPT6_ORYME</name>
<dbReference type="Pfam" id="PF03372">
    <property type="entry name" value="Exo_endo_phos"/>
    <property type="match status" value="1"/>
</dbReference>